<evidence type="ECO:0000256" key="4">
    <source>
        <dbReference type="ARBA" id="ARBA00035171"/>
    </source>
</evidence>
<name>E5ANS6_MYCRK</name>
<dbReference type="Gene3D" id="2.30.30.790">
    <property type="match status" value="1"/>
</dbReference>
<evidence type="ECO:0000256" key="2">
    <source>
        <dbReference type="ARBA" id="ARBA00022980"/>
    </source>
</evidence>
<dbReference type="GO" id="GO:0003735">
    <property type="term" value="F:structural constituent of ribosome"/>
    <property type="evidence" value="ECO:0007669"/>
    <property type="project" value="InterPro"/>
</dbReference>
<dbReference type="InterPro" id="IPR001857">
    <property type="entry name" value="Ribosomal_bL19"/>
</dbReference>
<dbReference type="Proteomes" id="UP000007437">
    <property type="component" value="Chromosome"/>
</dbReference>
<evidence type="ECO:0000256" key="5">
    <source>
        <dbReference type="HAMAP-Rule" id="MF_00402"/>
    </source>
</evidence>
<dbReference type="STRING" id="882378.RBRH_01742"/>
<evidence type="ECO:0000256" key="3">
    <source>
        <dbReference type="ARBA" id="ARBA00023274"/>
    </source>
</evidence>
<dbReference type="PRINTS" id="PR00061">
    <property type="entry name" value="RIBOSOMALL19"/>
</dbReference>
<proteinExistence type="inferred from homology"/>
<gene>
    <name evidence="5" type="primary">rplS</name>
    <name evidence="7" type="ordered locus">RBRH_01742</name>
</gene>
<evidence type="ECO:0000313" key="8">
    <source>
        <dbReference type="Proteomes" id="UP000007437"/>
    </source>
</evidence>
<dbReference type="InterPro" id="IPR008991">
    <property type="entry name" value="Translation_prot_SH3-like_sf"/>
</dbReference>
<evidence type="ECO:0000256" key="6">
    <source>
        <dbReference type="RuleBase" id="RU000559"/>
    </source>
</evidence>
<evidence type="ECO:0000256" key="1">
    <source>
        <dbReference type="ARBA" id="ARBA00005781"/>
    </source>
</evidence>
<dbReference type="GO" id="GO:0006412">
    <property type="term" value="P:translation"/>
    <property type="evidence" value="ECO:0007669"/>
    <property type="project" value="UniProtKB-UniRule"/>
</dbReference>
<keyword evidence="3 5" id="KW-0687">Ribonucleoprotein</keyword>
<organism evidence="7 8">
    <name type="scientific">Mycetohabitans rhizoxinica (strain DSM 19002 / CIP 109453 / HKI 454)</name>
    <name type="common">Paraburkholderia rhizoxinica</name>
    <dbReference type="NCBI Taxonomy" id="882378"/>
    <lineage>
        <taxon>Bacteria</taxon>
        <taxon>Pseudomonadati</taxon>
        <taxon>Pseudomonadota</taxon>
        <taxon>Betaproteobacteria</taxon>
        <taxon>Burkholderiales</taxon>
        <taxon>Burkholderiaceae</taxon>
        <taxon>Mycetohabitans</taxon>
    </lineage>
</organism>
<dbReference type="InterPro" id="IPR018257">
    <property type="entry name" value="Ribosomal_bL19_CS"/>
</dbReference>
<dbReference type="GO" id="GO:0022625">
    <property type="term" value="C:cytosolic large ribosomal subunit"/>
    <property type="evidence" value="ECO:0007669"/>
    <property type="project" value="TreeGrafter"/>
</dbReference>
<accession>E5ANS6</accession>
<comment type="function">
    <text evidence="5 6">This protein is located at the 30S-50S ribosomal subunit interface and may play a role in the structure and function of the aminoacyl-tRNA binding site.</text>
</comment>
<dbReference type="eggNOG" id="COG0335">
    <property type="taxonomic scope" value="Bacteria"/>
</dbReference>
<dbReference type="NCBIfam" id="TIGR01024">
    <property type="entry name" value="rplS_bact"/>
    <property type="match status" value="1"/>
</dbReference>
<protein>
    <recommendedName>
        <fullName evidence="4 5">Large ribosomal subunit protein bL19</fullName>
    </recommendedName>
</protein>
<dbReference type="PANTHER" id="PTHR15680">
    <property type="entry name" value="RIBOSOMAL PROTEIN L19"/>
    <property type="match status" value="1"/>
</dbReference>
<reference evidence="7 8" key="1">
    <citation type="journal article" date="2011" name="J. Bacteriol.">
        <title>Complete genome sequence of Burkholderia rhizoxinica, an endosymbiont of Rhizopus microsporus.</title>
        <authorList>
            <person name="Lackner G."/>
            <person name="Moebius N."/>
            <person name="Partida-Martinez L."/>
            <person name="Hertweck C."/>
        </authorList>
    </citation>
    <scope>NUCLEOTIDE SEQUENCE [LARGE SCALE GENOMIC DNA]</scope>
    <source>
        <strain evidence="8">DSM 19002 / CIP 109453 / HKI 454</strain>
    </source>
</reference>
<dbReference type="HAMAP" id="MF_00402">
    <property type="entry name" value="Ribosomal_bL19"/>
    <property type="match status" value="1"/>
</dbReference>
<dbReference type="PROSITE" id="PS01015">
    <property type="entry name" value="RIBOSOMAL_L19"/>
    <property type="match status" value="1"/>
</dbReference>
<dbReference type="EMBL" id="FR687359">
    <property type="protein sequence ID" value="CBW74258.1"/>
    <property type="molecule type" value="Genomic_DNA"/>
</dbReference>
<comment type="similarity">
    <text evidence="1 5 6">Belongs to the bacterial ribosomal protein bL19 family.</text>
</comment>
<dbReference type="PANTHER" id="PTHR15680:SF9">
    <property type="entry name" value="LARGE RIBOSOMAL SUBUNIT PROTEIN BL19M"/>
    <property type="match status" value="1"/>
</dbReference>
<dbReference type="HOGENOM" id="CLU_103507_1_0_4"/>
<dbReference type="FunFam" id="2.30.30.790:FF:000001">
    <property type="entry name" value="50S ribosomal protein L19"/>
    <property type="match status" value="1"/>
</dbReference>
<dbReference type="KEGG" id="brh:RBRH_01742"/>
<dbReference type="SUPFAM" id="SSF50104">
    <property type="entry name" value="Translation proteins SH3-like domain"/>
    <property type="match status" value="1"/>
</dbReference>
<sequence>MPMRHGSQPSWHRSIDGRCARARRWPEPAAGSQSILYRDLDRDRGKKTPARWSQESIMNLIAKLEQEEIERVLAGKTIPAFAPGDTVVVNVNVVEGNRKRVQAYEGVVIAKRNRGLNSSFIVRKISSGEGVERTFQTYSPLIAGIVVKRRGDVRRAKLYYLRERSGKSARIKEKLSYNKERAASKE</sequence>
<dbReference type="InterPro" id="IPR038657">
    <property type="entry name" value="Ribosomal_bL19_sf"/>
</dbReference>
<keyword evidence="2 5" id="KW-0689">Ribosomal protein</keyword>
<dbReference type="Pfam" id="PF01245">
    <property type="entry name" value="Ribosomal_L19"/>
    <property type="match status" value="1"/>
</dbReference>
<dbReference type="AlphaFoldDB" id="E5ANS6"/>
<evidence type="ECO:0000313" key="7">
    <source>
        <dbReference type="EMBL" id="CBW74258.1"/>
    </source>
</evidence>